<dbReference type="Proteomes" id="UP000198716">
    <property type="component" value="Unassembled WGS sequence"/>
</dbReference>
<name>A0A1I2BHE7_9ACTN</name>
<dbReference type="AlphaFoldDB" id="A0A1I2BHE7"/>
<dbReference type="EMBL" id="FOMZ01000016">
    <property type="protein sequence ID" value="SFE54610.1"/>
    <property type="molecule type" value="Genomic_DNA"/>
</dbReference>
<accession>A0A1I2BHE7</accession>
<evidence type="ECO:0000313" key="4">
    <source>
        <dbReference type="Proteomes" id="UP000198716"/>
    </source>
</evidence>
<sequence>MAGLNGFGVIAELGDGAGAYTPIANVTNVGGPETERETVDVTAHDSPGGWQEFRGGLKNGGEVSLELNYDPREHDTLLAEYDQDDPRPWRIVWPNSIGYMTFGAIMTGFSPEAPTDDKLACEVTLQVSGKPETFEGAPA</sequence>
<reference evidence="4" key="1">
    <citation type="submission" date="2016-10" db="EMBL/GenBank/DDBJ databases">
        <authorList>
            <person name="Varghese N."/>
            <person name="Submissions S."/>
        </authorList>
    </citation>
    <scope>NUCLEOTIDE SEQUENCE [LARGE SCALE GENOMIC DNA]</scope>
    <source>
        <strain evidence="4">DSM 45004</strain>
    </source>
</reference>
<dbReference type="RefSeq" id="WP_092929221.1">
    <property type="nucleotide sequence ID" value="NZ_FOMZ01000016.1"/>
</dbReference>
<dbReference type="InterPro" id="IPR032494">
    <property type="entry name" value="Phage_TTP_N"/>
</dbReference>
<gene>
    <name evidence="3" type="ORF">SAMN04487819_11665</name>
</gene>
<proteinExistence type="predicted"/>
<dbReference type="Pfam" id="PF16461">
    <property type="entry name" value="Phage_TTP_12"/>
    <property type="match status" value="1"/>
</dbReference>
<organism evidence="3 4">
    <name type="scientific">Actinopolyspora alba</name>
    <dbReference type="NCBI Taxonomy" id="673379"/>
    <lineage>
        <taxon>Bacteria</taxon>
        <taxon>Bacillati</taxon>
        <taxon>Actinomycetota</taxon>
        <taxon>Actinomycetes</taxon>
        <taxon>Actinopolysporales</taxon>
        <taxon>Actinopolysporaceae</taxon>
        <taxon>Actinopolyspora</taxon>
        <taxon>Actinopolyspora alba group</taxon>
    </lineage>
</organism>
<feature type="compositionally biased region" description="Basic and acidic residues" evidence="1">
    <location>
        <begin position="33"/>
        <end position="43"/>
    </location>
</feature>
<evidence type="ECO:0000313" key="3">
    <source>
        <dbReference type="EMBL" id="SFE54610.1"/>
    </source>
</evidence>
<protein>
    <submittedName>
        <fullName evidence="3">Phage tail tube protein</fullName>
    </submittedName>
</protein>
<feature type="region of interest" description="Disordered" evidence="1">
    <location>
        <begin position="28"/>
        <end position="57"/>
    </location>
</feature>
<evidence type="ECO:0000259" key="2">
    <source>
        <dbReference type="Pfam" id="PF16461"/>
    </source>
</evidence>
<evidence type="ECO:0000256" key="1">
    <source>
        <dbReference type="SAM" id="MobiDB-lite"/>
    </source>
</evidence>
<dbReference type="Gene3D" id="4.10.410.40">
    <property type="match status" value="1"/>
</dbReference>
<feature type="domain" description="Lambda phage tail tube protein N-terminal" evidence="2">
    <location>
        <begin position="19"/>
        <end position="132"/>
    </location>
</feature>
<keyword evidence="4" id="KW-1185">Reference proteome</keyword>